<name>A0A1H2PLS0_9BURK</name>
<feature type="transmembrane region" description="Helical" evidence="1">
    <location>
        <begin position="53"/>
        <end position="70"/>
    </location>
</feature>
<keyword evidence="1" id="KW-0812">Transmembrane</keyword>
<keyword evidence="3" id="KW-0378">Hydrolase</keyword>
<dbReference type="OrthoDB" id="5654021at2"/>
<organism evidence="3 4">
    <name type="scientific">Chitinasiproducens palmae</name>
    <dbReference type="NCBI Taxonomy" id="1770053"/>
    <lineage>
        <taxon>Bacteria</taxon>
        <taxon>Pseudomonadati</taxon>
        <taxon>Pseudomonadota</taxon>
        <taxon>Betaproteobacteria</taxon>
        <taxon>Burkholderiales</taxon>
        <taxon>Burkholderiaceae</taxon>
        <taxon>Chitinasiproducens</taxon>
    </lineage>
</organism>
<proteinExistence type="predicted"/>
<sequence length="152" mass="16025">MPTVPHWIGWAVAAGVLIIAELLSGTFYLLMLALGAGAAMLAALSGAGPSAQVFAAALVTLAGVGLLTAWRRRRGRMPAQARASGAADTFDLDRGQPVQVAVWNGRAARARYRGTEWDVRLLSGEPRAGRYRIAGIDGLTLLVEPDYDPRAG</sequence>
<keyword evidence="1" id="KW-1133">Transmembrane helix</keyword>
<gene>
    <name evidence="3" type="ORF">SAMN05216551_10319</name>
</gene>
<feature type="transmembrane region" description="Helical" evidence="1">
    <location>
        <begin position="6"/>
        <end position="23"/>
    </location>
</feature>
<dbReference type="AlphaFoldDB" id="A0A1H2PLS0"/>
<keyword evidence="3" id="KW-0645">Protease</keyword>
<evidence type="ECO:0000313" key="3">
    <source>
        <dbReference type="EMBL" id="SDV47449.1"/>
    </source>
</evidence>
<dbReference type="RefSeq" id="WP_091906073.1">
    <property type="nucleotide sequence ID" value="NZ_FNLO01000003.1"/>
</dbReference>
<dbReference type="InterPro" id="IPR002810">
    <property type="entry name" value="NfeD-like_C"/>
</dbReference>
<dbReference type="EMBL" id="FNLO01000003">
    <property type="protein sequence ID" value="SDV47449.1"/>
    <property type="molecule type" value="Genomic_DNA"/>
</dbReference>
<dbReference type="GO" id="GO:0008233">
    <property type="term" value="F:peptidase activity"/>
    <property type="evidence" value="ECO:0007669"/>
    <property type="project" value="UniProtKB-KW"/>
</dbReference>
<reference evidence="4" key="1">
    <citation type="submission" date="2016-09" db="EMBL/GenBank/DDBJ databases">
        <authorList>
            <person name="Varghese N."/>
            <person name="Submissions S."/>
        </authorList>
    </citation>
    <scope>NUCLEOTIDE SEQUENCE [LARGE SCALE GENOMIC DNA]</scope>
    <source>
        <strain evidence="4">JS23</strain>
    </source>
</reference>
<keyword evidence="4" id="KW-1185">Reference proteome</keyword>
<protein>
    <submittedName>
        <fullName evidence="3">Membrane protein implicated in regulation of membrane protease activity</fullName>
    </submittedName>
</protein>
<dbReference type="GO" id="GO:0006508">
    <property type="term" value="P:proteolysis"/>
    <property type="evidence" value="ECO:0007669"/>
    <property type="project" value="UniProtKB-KW"/>
</dbReference>
<accession>A0A1H2PLS0</accession>
<evidence type="ECO:0000313" key="4">
    <source>
        <dbReference type="Proteomes" id="UP000243719"/>
    </source>
</evidence>
<dbReference type="Pfam" id="PF01957">
    <property type="entry name" value="NfeD"/>
    <property type="match status" value="1"/>
</dbReference>
<feature type="domain" description="NfeD-like C-terminal" evidence="2">
    <location>
        <begin position="94"/>
        <end position="145"/>
    </location>
</feature>
<keyword evidence="1" id="KW-0472">Membrane</keyword>
<evidence type="ECO:0000256" key="1">
    <source>
        <dbReference type="SAM" id="Phobius"/>
    </source>
</evidence>
<evidence type="ECO:0000259" key="2">
    <source>
        <dbReference type="Pfam" id="PF01957"/>
    </source>
</evidence>
<dbReference type="Proteomes" id="UP000243719">
    <property type="component" value="Unassembled WGS sequence"/>
</dbReference>
<dbReference type="STRING" id="1770053.SAMN05216551_10319"/>